<organism evidence="6 7">
    <name type="scientific">Biomphalaria glabrata</name>
    <name type="common">Bloodfluke planorb</name>
    <name type="synonym">Freshwater snail</name>
    <dbReference type="NCBI Taxonomy" id="6526"/>
    <lineage>
        <taxon>Eukaryota</taxon>
        <taxon>Metazoa</taxon>
        <taxon>Spiralia</taxon>
        <taxon>Lophotrochozoa</taxon>
        <taxon>Mollusca</taxon>
        <taxon>Gastropoda</taxon>
        <taxon>Heterobranchia</taxon>
        <taxon>Euthyneura</taxon>
        <taxon>Panpulmonata</taxon>
        <taxon>Hygrophila</taxon>
        <taxon>Lymnaeoidea</taxon>
        <taxon>Planorbidae</taxon>
        <taxon>Biomphalaria</taxon>
    </lineage>
</organism>
<dbReference type="Pfam" id="PF15908">
    <property type="entry name" value="HMMR_C"/>
    <property type="match status" value="1"/>
</dbReference>
<feature type="coiled-coil region" evidence="4">
    <location>
        <begin position="230"/>
        <end position="338"/>
    </location>
</feature>
<reference evidence="6" key="1">
    <citation type="submission" date="2020-05" db="UniProtKB">
        <authorList>
            <consortium name="EnsemblMetazoa"/>
        </authorList>
    </citation>
    <scope>IDENTIFICATION</scope>
    <source>
        <strain evidence="6">BB02</strain>
    </source>
</reference>
<evidence type="ECO:0000256" key="1">
    <source>
        <dbReference type="ARBA" id="ARBA00004186"/>
    </source>
</evidence>
<dbReference type="STRING" id="6526.A0A2C9KBA2"/>
<dbReference type="PANTHER" id="PTHR18956">
    <property type="entry name" value="HYALURONAN MEDIATED MOTILITY RECEPTOR"/>
    <property type="match status" value="1"/>
</dbReference>
<dbReference type="VEuPathDB" id="VectorBase:BGLAX_031377"/>
<dbReference type="InterPro" id="IPR031794">
    <property type="entry name" value="HMMR_C"/>
</dbReference>
<dbReference type="KEGG" id="bgt:106076101"/>
<dbReference type="VEuPathDB" id="VectorBase:BGLB017185"/>
<evidence type="ECO:0000256" key="2">
    <source>
        <dbReference type="ARBA" id="ARBA00022490"/>
    </source>
</evidence>
<evidence type="ECO:0000259" key="5">
    <source>
        <dbReference type="Pfam" id="PF15908"/>
    </source>
</evidence>
<dbReference type="GO" id="GO:0005540">
    <property type="term" value="F:hyaluronic acid binding"/>
    <property type="evidence" value="ECO:0007669"/>
    <property type="project" value="InterPro"/>
</dbReference>
<dbReference type="GO" id="GO:0005819">
    <property type="term" value="C:spindle"/>
    <property type="evidence" value="ECO:0007669"/>
    <property type="project" value="UniProtKB-SubCell"/>
</dbReference>
<dbReference type="Proteomes" id="UP000076420">
    <property type="component" value="Unassembled WGS sequence"/>
</dbReference>
<dbReference type="PANTHER" id="PTHR18956:SF6">
    <property type="entry name" value="HYALURONAN MEDIATED MOTILITY RECEPTOR"/>
    <property type="match status" value="1"/>
</dbReference>
<feature type="coiled-coil region" evidence="4">
    <location>
        <begin position="120"/>
        <end position="200"/>
    </location>
</feature>
<keyword evidence="3" id="KW-0206">Cytoskeleton</keyword>
<evidence type="ECO:0000313" key="7">
    <source>
        <dbReference type="Proteomes" id="UP000076420"/>
    </source>
</evidence>
<keyword evidence="2" id="KW-0963">Cytoplasm</keyword>
<comment type="subcellular location">
    <subcellularLocation>
        <location evidence="1">Cytoplasm</location>
        <location evidence="1">Cytoskeleton</location>
        <location evidence="1">Spindle</location>
    </subcellularLocation>
</comment>
<protein>
    <recommendedName>
        <fullName evidence="5">Hyaluronan-mediated motility receptor C-terminal domain-containing protein</fullName>
    </recommendedName>
</protein>
<proteinExistence type="predicted"/>
<accession>A0A2C9KBA2</accession>
<evidence type="ECO:0000313" key="6">
    <source>
        <dbReference type="EnsemblMetazoa" id="BGLB017185-PA"/>
    </source>
</evidence>
<dbReference type="AlphaFoldDB" id="A0A2C9KBA2"/>
<evidence type="ECO:0000256" key="4">
    <source>
        <dbReference type="SAM" id="Coils"/>
    </source>
</evidence>
<feature type="coiled-coil region" evidence="4">
    <location>
        <begin position="4"/>
        <end position="77"/>
    </location>
</feature>
<gene>
    <name evidence="6" type="primary">106076101</name>
</gene>
<feature type="coiled-coil region" evidence="4">
    <location>
        <begin position="371"/>
        <end position="441"/>
    </location>
</feature>
<keyword evidence="4" id="KW-0175">Coiled coil</keyword>
<sequence length="553" mass="64679">MKDLSILMSSVAELKNDIEHFKAEQNHLNETINELKLKNTELEEDRKALSCQLEDEKEKAERHEAELLEEKVRLNDIIAVLQTESLALKNELTNSVQECQVLSTQLNEENVKYLEMKSTISRLDEEVRYFENTKASLEKERDSISSSMKEEQEKFHKECSVLTSSILELQTTVTNYEDKNNVLNKTVLELQSKNAHLENDMNIISSQLVAERVKSAKENFELKSTISALQEEFQTEKDQLKMTISALQEESQAEKDQLKVTISELQKDTIELKEKLDCTKQECQTVLSQLHKERESLNPYKLENSEMKSTILNKEKEIADLKAEIRKLANTLAESEYIRNDLEKGKNVLSSCLADEREQFKKECSVLISSVAELTRKLEHFENERSNLNQTIQELKTMIVQLEKDKEALSSQLEENWKLKFEELERKIEPFREALDNFEMEKKFLLERDKYTSEQMEKLTKEAIKNMGHQNHRQKVKYVETLKKENLALHQKFKDTQVELQRQLTLTKKYKDKLDRLEGSKVTQTPGKPRIPLKELENARICLSSRLDEWKLN</sequence>
<evidence type="ECO:0000256" key="3">
    <source>
        <dbReference type="ARBA" id="ARBA00023212"/>
    </source>
</evidence>
<dbReference type="EnsemblMetazoa" id="BGLB017185-RA">
    <property type="protein sequence ID" value="BGLB017185-PA"/>
    <property type="gene ID" value="BGLB017185"/>
</dbReference>
<name>A0A2C9KBA2_BIOGL</name>
<dbReference type="InterPro" id="IPR026203">
    <property type="entry name" value="IHABP"/>
</dbReference>
<feature type="domain" description="Hyaluronan-mediated motility receptor C-terminal" evidence="5">
    <location>
        <begin position="408"/>
        <end position="521"/>
    </location>
</feature>